<dbReference type="Proteomes" id="UP001497680">
    <property type="component" value="Unassembled WGS sequence"/>
</dbReference>
<name>A0ACC0CQH3_9PEZI</name>
<sequence>MEAFGFGMSVAAVLGAFQNCIKLYSDILSIRNRDEDVQAACMLIKIELFIFKRLNIALANELSETSQARSLCNGILGWVQDDLARILDLLVRHSPKTPQGAGPASSSASSESIEIYAVDKAMAPGGAMRRVKRLAHSVTWIASDKERLKMLATRLHQWNEGLGVLIPEVKRRRIDYEAVSISIGSDSFPQLDRIERATETGFPAIAQSAEVRKMTIRSRGRLVSPEQASLGEAQFKLSIDCFQWRVTAASASLLTPGEHLSSVSALERAFAIYEENRATGTSPISVVVEWRDNFRSEESHKQFAYRLDYLVTILRKMSRIKREQSRAYGFNVLPCLGWITSSPNFDRIGLVFCLPPESVDLQIPDASGGSRSVMTLHECITKTRKERRDAPALGKRFRLALSLAQTLGSLNNVGWVHKELRSHNILLIRQQEADDPVPDLLYLSGFTYARPSGDSSQDLSQLNPDPAYDLYRPSRYTIYKYQEQRTLRDRARLSSRPLSVGGLEIYDGDGDDEQEIQGFDEEDPSALARGLRWTCALDIYGLGIILLEIGLWRTIQELKGPRTSTVSFLSHGLEPLVQSLSYRMGDLYHDVVQDCLRLGDWIDDEQKSSEFWASSIEKLALCNA</sequence>
<gene>
    <name evidence="1" type="ORF">F4821DRAFT_207109</name>
</gene>
<organism evidence="1 2">
    <name type="scientific">Hypoxylon rubiginosum</name>
    <dbReference type="NCBI Taxonomy" id="110542"/>
    <lineage>
        <taxon>Eukaryota</taxon>
        <taxon>Fungi</taxon>
        <taxon>Dikarya</taxon>
        <taxon>Ascomycota</taxon>
        <taxon>Pezizomycotina</taxon>
        <taxon>Sordariomycetes</taxon>
        <taxon>Xylariomycetidae</taxon>
        <taxon>Xylariales</taxon>
        <taxon>Hypoxylaceae</taxon>
        <taxon>Hypoxylon</taxon>
    </lineage>
</organism>
<accession>A0ACC0CQH3</accession>
<keyword evidence="2" id="KW-1185">Reference proteome</keyword>
<dbReference type="EMBL" id="MU394365">
    <property type="protein sequence ID" value="KAI6082723.1"/>
    <property type="molecule type" value="Genomic_DNA"/>
</dbReference>
<proteinExistence type="predicted"/>
<comment type="caution">
    <text evidence="1">The sequence shown here is derived from an EMBL/GenBank/DDBJ whole genome shotgun (WGS) entry which is preliminary data.</text>
</comment>
<evidence type="ECO:0000313" key="1">
    <source>
        <dbReference type="EMBL" id="KAI6082723.1"/>
    </source>
</evidence>
<evidence type="ECO:0000313" key="2">
    <source>
        <dbReference type="Proteomes" id="UP001497680"/>
    </source>
</evidence>
<protein>
    <submittedName>
        <fullName evidence="1">Uncharacterized protein</fullName>
    </submittedName>
</protein>
<reference evidence="1 2" key="1">
    <citation type="journal article" date="2022" name="New Phytol.">
        <title>Ecological generalism drives hyperdiversity of secondary metabolite gene clusters in xylarialean endophytes.</title>
        <authorList>
            <person name="Franco M.E.E."/>
            <person name="Wisecaver J.H."/>
            <person name="Arnold A.E."/>
            <person name="Ju Y.M."/>
            <person name="Slot J.C."/>
            <person name="Ahrendt S."/>
            <person name="Moore L.P."/>
            <person name="Eastman K.E."/>
            <person name="Scott K."/>
            <person name="Konkel Z."/>
            <person name="Mondo S.J."/>
            <person name="Kuo A."/>
            <person name="Hayes R.D."/>
            <person name="Haridas S."/>
            <person name="Andreopoulos B."/>
            <person name="Riley R."/>
            <person name="LaButti K."/>
            <person name="Pangilinan J."/>
            <person name="Lipzen A."/>
            <person name="Amirebrahimi M."/>
            <person name="Yan J."/>
            <person name="Adam C."/>
            <person name="Keymanesh K."/>
            <person name="Ng V."/>
            <person name="Louie K."/>
            <person name="Northen T."/>
            <person name="Drula E."/>
            <person name="Henrissat B."/>
            <person name="Hsieh H.M."/>
            <person name="Youens-Clark K."/>
            <person name="Lutzoni F."/>
            <person name="Miadlikowska J."/>
            <person name="Eastwood D.C."/>
            <person name="Hamelin R.C."/>
            <person name="Grigoriev I.V."/>
            <person name="U'Ren J.M."/>
        </authorList>
    </citation>
    <scope>NUCLEOTIDE SEQUENCE [LARGE SCALE GENOMIC DNA]</scope>
    <source>
        <strain evidence="1 2">ER1909</strain>
    </source>
</reference>